<dbReference type="OrthoDB" id="103403at2"/>
<dbReference type="Proteomes" id="UP000198575">
    <property type="component" value="Unassembled WGS sequence"/>
</dbReference>
<feature type="transmembrane region" description="Helical" evidence="6">
    <location>
        <begin position="12"/>
        <end position="34"/>
    </location>
</feature>
<sequence length="517" mass="55511">MTVRAQALRNTMFSSVGIYTEYFLGMLTSIFIARHLGPTDYGGYSAVIWLVAMGVAITNAGTASAVIKFVAELRGSGREALIAPTIAYLRRAQRWFLFVVLAAVALLLLLSGQHVAPGFDHRAIFGFLAVGIALRSQYMFNVGIAKGFENFRATAIVASVATPLNLLMVVAAWLLDAEVWALLGVFLVSSAIFYGMSQRQTAPLIPPTPPGTQLPDDLMRRVRRHMRLVAVTVTIGFFAASEVEVFFLNMFGTADSAGHFKVAYLLASGAAMLVPGVIGAMLLPMMANALSQGRDVAGRRFVASTTYLVLLAAPLVAFGAVFCHPIIAFMYGAQYAPAAPVFAVCLFACALSTVSQSGSSLLISADRQITILILVVAIGVIKIVLDVWLIRAYGLGGATIAYVSAALFGAMANLLLALRMIGMQPNWVRLLRIILAAAITAVAISPLRGHWPALPTLLAAGLLTVPLYAGLTLLLRCWSSEDIEHLKQLHQRFTGGRPRAFGRLLDWSGRSVTRELP</sequence>
<feature type="transmembrane region" description="Helical" evidence="6">
    <location>
        <begin position="263"/>
        <end position="286"/>
    </location>
</feature>
<feature type="transmembrane region" description="Helical" evidence="6">
    <location>
        <begin position="338"/>
        <end position="357"/>
    </location>
</feature>
<evidence type="ECO:0000256" key="1">
    <source>
        <dbReference type="ARBA" id="ARBA00004651"/>
    </source>
</evidence>
<feature type="transmembrane region" description="Helical" evidence="6">
    <location>
        <begin position="396"/>
        <end position="418"/>
    </location>
</feature>
<feature type="transmembrane region" description="Helical" evidence="6">
    <location>
        <begin position="430"/>
        <end position="447"/>
    </location>
</feature>
<keyword evidence="8" id="KW-1185">Reference proteome</keyword>
<dbReference type="InterPro" id="IPR050833">
    <property type="entry name" value="Poly_Biosynth_Transport"/>
</dbReference>
<protein>
    <submittedName>
        <fullName evidence="7">Membrane protein involved in the export of O-antigen and teichoic acid</fullName>
    </submittedName>
</protein>
<feature type="transmembrane region" description="Helical" evidence="6">
    <location>
        <begin position="453"/>
        <end position="475"/>
    </location>
</feature>
<dbReference type="RefSeq" id="WP_092404239.1">
    <property type="nucleotide sequence ID" value="NZ_FOVF01000002.1"/>
</dbReference>
<dbReference type="STRING" id="578942.SAMN05216289_10258"/>
<feature type="transmembrane region" description="Helical" evidence="6">
    <location>
        <begin position="369"/>
        <end position="390"/>
    </location>
</feature>
<feature type="transmembrane region" description="Helical" evidence="6">
    <location>
        <begin position="307"/>
        <end position="332"/>
    </location>
</feature>
<accession>A0A1I4VGD4</accession>
<organism evidence="7 8">
    <name type="scientific">Dokdonella immobilis</name>
    <dbReference type="NCBI Taxonomy" id="578942"/>
    <lineage>
        <taxon>Bacteria</taxon>
        <taxon>Pseudomonadati</taxon>
        <taxon>Pseudomonadota</taxon>
        <taxon>Gammaproteobacteria</taxon>
        <taxon>Lysobacterales</taxon>
        <taxon>Rhodanobacteraceae</taxon>
        <taxon>Dokdonella</taxon>
    </lineage>
</organism>
<evidence type="ECO:0000256" key="5">
    <source>
        <dbReference type="ARBA" id="ARBA00023136"/>
    </source>
</evidence>
<proteinExistence type="predicted"/>
<keyword evidence="2" id="KW-1003">Cell membrane</keyword>
<keyword evidence="5 6" id="KW-0472">Membrane</keyword>
<name>A0A1I4VGD4_9GAMM</name>
<evidence type="ECO:0000256" key="6">
    <source>
        <dbReference type="SAM" id="Phobius"/>
    </source>
</evidence>
<evidence type="ECO:0000313" key="7">
    <source>
        <dbReference type="EMBL" id="SFN00221.1"/>
    </source>
</evidence>
<feature type="transmembrane region" description="Helical" evidence="6">
    <location>
        <begin position="228"/>
        <end position="251"/>
    </location>
</feature>
<comment type="subcellular location">
    <subcellularLocation>
        <location evidence="1">Cell membrane</location>
        <topology evidence="1">Multi-pass membrane protein</topology>
    </subcellularLocation>
</comment>
<dbReference type="EMBL" id="FOVF01000002">
    <property type="protein sequence ID" value="SFN00221.1"/>
    <property type="molecule type" value="Genomic_DNA"/>
</dbReference>
<feature type="transmembrane region" description="Helical" evidence="6">
    <location>
        <begin position="179"/>
        <end position="196"/>
    </location>
</feature>
<keyword evidence="3 6" id="KW-0812">Transmembrane</keyword>
<dbReference type="Pfam" id="PF13440">
    <property type="entry name" value="Polysacc_synt_3"/>
    <property type="match status" value="1"/>
</dbReference>
<feature type="transmembrane region" description="Helical" evidence="6">
    <location>
        <begin position="123"/>
        <end position="141"/>
    </location>
</feature>
<evidence type="ECO:0000313" key="8">
    <source>
        <dbReference type="Proteomes" id="UP000198575"/>
    </source>
</evidence>
<dbReference type="AlphaFoldDB" id="A0A1I4VGD4"/>
<feature type="transmembrane region" description="Helical" evidence="6">
    <location>
        <begin position="46"/>
        <end position="71"/>
    </location>
</feature>
<evidence type="ECO:0000256" key="4">
    <source>
        <dbReference type="ARBA" id="ARBA00022989"/>
    </source>
</evidence>
<gene>
    <name evidence="7" type="ORF">SAMN05216289_10258</name>
</gene>
<dbReference type="GO" id="GO:0005886">
    <property type="term" value="C:plasma membrane"/>
    <property type="evidence" value="ECO:0007669"/>
    <property type="project" value="UniProtKB-SubCell"/>
</dbReference>
<feature type="transmembrane region" description="Helical" evidence="6">
    <location>
        <begin position="153"/>
        <end position="173"/>
    </location>
</feature>
<dbReference type="PANTHER" id="PTHR30250">
    <property type="entry name" value="PST FAMILY PREDICTED COLANIC ACID TRANSPORTER"/>
    <property type="match status" value="1"/>
</dbReference>
<reference evidence="7 8" key="1">
    <citation type="submission" date="2016-10" db="EMBL/GenBank/DDBJ databases">
        <authorList>
            <person name="de Groot N.N."/>
        </authorList>
    </citation>
    <scope>NUCLEOTIDE SEQUENCE [LARGE SCALE GENOMIC DNA]</scope>
    <source>
        <strain evidence="7 8">CGMCC 1.7659</strain>
    </source>
</reference>
<dbReference type="PANTHER" id="PTHR30250:SF26">
    <property type="entry name" value="PSMA PROTEIN"/>
    <property type="match status" value="1"/>
</dbReference>
<evidence type="ECO:0000256" key="2">
    <source>
        <dbReference type="ARBA" id="ARBA00022475"/>
    </source>
</evidence>
<keyword evidence="4 6" id="KW-1133">Transmembrane helix</keyword>
<feature type="transmembrane region" description="Helical" evidence="6">
    <location>
        <begin position="92"/>
        <end position="111"/>
    </location>
</feature>
<evidence type="ECO:0000256" key="3">
    <source>
        <dbReference type="ARBA" id="ARBA00022692"/>
    </source>
</evidence>